<dbReference type="GO" id="GO:0042742">
    <property type="term" value="P:defense response to bacterium"/>
    <property type="evidence" value="ECO:0007669"/>
    <property type="project" value="UniProtKB-KW"/>
</dbReference>
<dbReference type="Gene3D" id="1.20.120.1770">
    <property type="match status" value="1"/>
</dbReference>
<evidence type="ECO:0000256" key="16">
    <source>
        <dbReference type="ARBA" id="ARBA00023022"/>
    </source>
</evidence>
<dbReference type="InterPro" id="IPR051237">
    <property type="entry name" value="Ferric-chelate_Red/DefProt"/>
</dbReference>
<dbReference type="CDD" id="cd08760">
    <property type="entry name" value="Cyt_b561_FRRS1_like"/>
    <property type="match status" value="1"/>
</dbReference>
<evidence type="ECO:0000256" key="7">
    <source>
        <dbReference type="ARBA" id="ARBA00022525"/>
    </source>
</evidence>
<reference evidence="24" key="1">
    <citation type="submission" date="2025-08" db="UniProtKB">
        <authorList>
            <consortium name="RefSeq"/>
        </authorList>
    </citation>
    <scope>IDENTIFICATION</scope>
</reference>
<dbReference type="InterPro" id="IPR005018">
    <property type="entry name" value="DOMON_domain"/>
</dbReference>
<feature type="transmembrane region" description="Helical" evidence="19">
    <location>
        <begin position="603"/>
        <end position="628"/>
    </location>
</feature>
<evidence type="ECO:0000256" key="6">
    <source>
        <dbReference type="ARBA" id="ARBA00022448"/>
    </source>
</evidence>
<dbReference type="PANTHER" id="PTHR45828">
    <property type="entry name" value="CYTOCHROME B561/FERRIC REDUCTASE TRANSMEMBRANE"/>
    <property type="match status" value="1"/>
</dbReference>
<evidence type="ECO:0000256" key="11">
    <source>
        <dbReference type="ARBA" id="ARBA00022729"/>
    </source>
</evidence>
<evidence type="ECO:0000256" key="2">
    <source>
        <dbReference type="ARBA" id="ARBA00004141"/>
    </source>
</evidence>
<proteinExistence type="inferred from homology"/>
<dbReference type="Pfam" id="PF03188">
    <property type="entry name" value="Cytochrom_B561"/>
    <property type="match status" value="1"/>
</dbReference>
<evidence type="ECO:0000256" key="1">
    <source>
        <dbReference type="ARBA" id="ARBA00001970"/>
    </source>
</evidence>
<evidence type="ECO:0000256" key="8">
    <source>
        <dbReference type="ARBA" id="ARBA00022529"/>
    </source>
</evidence>
<feature type="domain" description="DOMON" evidence="20">
    <location>
        <begin position="242"/>
        <end position="370"/>
    </location>
</feature>
<gene>
    <name evidence="24" type="primary">LOC106070201</name>
</gene>
<feature type="transmembrane region" description="Helical" evidence="19">
    <location>
        <begin position="485"/>
        <end position="504"/>
    </location>
</feature>
<evidence type="ECO:0000256" key="18">
    <source>
        <dbReference type="ARBA" id="ARBA00023180"/>
    </source>
</evidence>
<evidence type="ECO:0000313" key="23">
    <source>
        <dbReference type="Proteomes" id="UP001165740"/>
    </source>
</evidence>
<evidence type="ECO:0000256" key="19">
    <source>
        <dbReference type="SAM" id="Phobius"/>
    </source>
</evidence>
<comment type="similarity">
    <text evidence="5">Belongs to the FRRS1 family.</text>
</comment>
<dbReference type="RefSeq" id="XP_055864253.1">
    <property type="nucleotide sequence ID" value="XM_056008278.1"/>
</dbReference>
<keyword evidence="11" id="KW-0732">Signal</keyword>
<dbReference type="PROSITE" id="PS51019">
    <property type="entry name" value="REELIN"/>
    <property type="match status" value="1"/>
</dbReference>
<keyword evidence="23" id="KW-1185">Reference proteome</keyword>
<keyword evidence="8" id="KW-0929">Antimicrobial</keyword>
<dbReference type="InterPro" id="IPR006593">
    <property type="entry name" value="Cyt_b561/ferric_Rdtase_TM"/>
</dbReference>
<dbReference type="Pfam" id="PF02014">
    <property type="entry name" value="Reeler"/>
    <property type="match status" value="1"/>
</dbReference>
<evidence type="ECO:0000256" key="12">
    <source>
        <dbReference type="ARBA" id="ARBA00022859"/>
    </source>
</evidence>
<dbReference type="GeneID" id="106070201"/>
<dbReference type="PROSITE" id="PS50836">
    <property type="entry name" value="DOMON"/>
    <property type="match status" value="1"/>
</dbReference>
<evidence type="ECO:0000256" key="4">
    <source>
        <dbReference type="ARBA" id="ARBA00008501"/>
    </source>
</evidence>
<keyword evidence="10 19" id="KW-0812">Transmembrane</keyword>
<evidence type="ECO:0000256" key="9">
    <source>
        <dbReference type="ARBA" id="ARBA00022588"/>
    </source>
</evidence>
<accession>A0A9W2YNG6</accession>
<keyword evidence="17 19" id="KW-0472">Membrane</keyword>
<dbReference type="Pfam" id="PF03351">
    <property type="entry name" value="DOMON"/>
    <property type="match status" value="1"/>
</dbReference>
<feature type="transmembrane region" description="Helical" evidence="19">
    <location>
        <begin position="525"/>
        <end position="542"/>
    </location>
</feature>
<keyword evidence="6" id="KW-0813">Transport</keyword>
<dbReference type="PROSITE" id="PS50939">
    <property type="entry name" value="CYTOCHROME_B561"/>
    <property type="match status" value="1"/>
</dbReference>
<dbReference type="CDD" id="cd08544">
    <property type="entry name" value="Reeler"/>
    <property type="match status" value="1"/>
</dbReference>
<feature type="transmembrane region" description="Helical" evidence="19">
    <location>
        <begin position="408"/>
        <end position="432"/>
    </location>
</feature>
<comment type="similarity">
    <text evidence="4">Belongs to the insect defense protein family.</text>
</comment>
<dbReference type="Gene3D" id="2.60.40.4060">
    <property type="entry name" value="Reeler domain"/>
    <property type="match status" value="1"/>
</dbReference>
<evidence type="ECO:0000256" key="17">
    <source>
        <dbReference type="ARBA" id="ARBA00023136"/>
    </source>
</evidence>
<keyword evidence="16" id="KW-0044">Antibiotic</keyword>
<evidence type="ECO:0000313" key="24">
    <source>
        <dbReference type="RefSeq" id="XP_055864253.1"/>
    </source>
</evidence>
<sequence length="629" mass="69325">MAATASQYILLPSNVLHYNESCVGSGNLILVFCSPVRQFNTSAAHCSIKTVVAGYEDGAPTSTCLTRYPKHGASAQTTSSPYTIKFDKQSYNPSDQIKVTVSGTKIKGIQMAAFRADDLSEEVLGQFSNMDAKLKAFTCFGEMPDNMITHSHDHSVQSVTVTWTAPSANVGHIVFKTTIVRDYSEFWVDIKTQLNSSNPASAVGVKYPKISTTSLVQDIDFSGCGNTKGCFLYPSSCSGDDCIAAATFEHLQSADEYSIELTTKYDSVDYVALGLSDDRHMGDDETITCVVQGTKLNVQHSYNPGYFNDRKLTTSLSNVQVKNADGRIQCRFTLPKITDIYLITQGAKSFQYTNTSFDHGKTYYLQIAWGSVMTGSDVIAQHEIMPPVTFDKLSLSDKSIFRGSAYGILVHAHVSLMLVAWLFITGVTTVSSRHYKNWLPEKKILGTKVWFQVHRGLAFLVILLTALGLVMVFTEYGAEIREGSIPHSILGLIVTGFIGLQIIMGMLRPGPDHKRRIIFNWGHRVLGQLTHITAAVTMFLGFGMDQTVQDMKTFGLAVVAVWLVGQIVWHVIFEVLSRPGWPLNVTDDQGDTEKSKKKKSSKLLTILLVIYTLFLVALCVAAMAAFLIY</sequence>
<evidence type="ECO:0000259" key="21">
    <source>
        <dbReference type="PROSITE" id="PS50939"/>
    </source>
</evidence>
<dbReference type="GO" id="GO:0005576">
    <property type="term" value="C:extracellular region"/>
    <property type="evidence" value="ECO:0007669"/>
    <property type="project" value="UniProtKB-SubCell"/>
</dbReference>
<protein>
    <submittedName>
        <fullName evidence="24">Ferric-chelate reductase 1 isoform X1</fullName>
    </submittedName>
</protein>
<dbReference type="CDD" id="cd09628">
    <property type="entry name" value="DOMON_SDR_2_like"/>
    <property type="match status" value="1"/>
</dbReference>
<dbReference type="AlphaFoldDB" id="A0A9W2YNG6"/>
<dbReference type="PANTHER" id="PTHR45828:SF9">
    <property type="entry name" value="CELL WALL INTEGRITY AND STRESS RESPONSE COMPONENT 4-LIKE-RELATED"/>
    <property type="match status" value="1"/>
</dbReference>
<keyword evidence="14 19" id="KW-1133">Transmembrane helix</keyword>
<comment type="subcellular location">
    <subcellularLocation>
        <location evidence="2">Membrane</location>
        <topology evidence="2">Multi-pass membrane protein</topology>
    </subcellularLocation>
    <subcellularLocation>
        <location evidence="3">Secreted</location>
    </subcellularLocation>
</comment>
<feature type="transmembrane region" description="Helical" evidence="19">
    <location>
        <begin position="453"/>
        <end position="473"/>
    </location>
</feature>
<dbReference type="InterPro" id="IPR042307">
    <property type="entry name" value="Reeler_sf"/>
</dbReference>
<evidence type="ECO:0000259" key="20">
    <source>
        <dbReference type="PROSITE" id="PS50836"/>
    </source>
</evidence>
<name>A0A9W2YNG6_BIOGL</name>
<evidence type="ECO:0000256" key="5">
    <source>
        <dbReference type="ARBA" id="ARBA00009195"/>
    </source>
</evidence>
<feature type="domain" description="Reelin" evidence="22">
    <location>
        <begin position="41"/>
        <end position="208"/>
    </location>
</feature>
<dbReference type="InterPro" id="IPR002861">
    <property type="entry name" value="Reeler_dom"/>
</dbReference>
<dbReference type="OMA" id="KVYWKAP"/>
<dbReference type="SMART" id="SM00665">
    <property type="entry name" value="B561"/>
    <property type="match status" value="1"/>
</dbReference>
<dbReference type="GO" id="GO:0016020">
    <property type="term" value="C:membrane"/>
    <property type="evidence" value="ECO:0007669"/>
    <property type="project" value="UniProtKB-SubCell"/>
</dbReference>
<keyword evidence="12" id="KW-0391">Immunity</keyword>
<dbReference type="FunFam" id="2.60.40.4060:FF:000003">
    <property type="entry name" value="Ferric chelate reductase 1"/>
    <property type="match status" value="1"/>
</dbReference>
<keyword evidence="18" id="KW-0325">Glycoprotein</keyword>
<evidence type="ECO:0000256" key="15">
    <source>
        <dbReference type="ARBA" id="ARBA00023004"/>
    </source>
</evidence>
<keyword evidence="9" id="KW-0399">Innate immunity</keyword>
<keyword evidence="15" id="KW-0408">Iron</keyword>
<evidence type="ECO:0000256" key="3">
    <source>
        <dbReference type="ARBA" id="ARBA00004613"/>
    </source>
</evidence>
<keyword evidence="13" id="KW-0249">Electron transport</keyword>
<evidence type="ECO:0000256" key="14">
    <source>
        <dbReference type="ARBA" id="ARBA00022989"/>
    </source>
</evidence>
<comment type="cofactor">
    <cofactor evidence="1">
        <name>heme b</name>
        <dbReference type="ChEBI" id="CHEBI:60344"/>
    </cofactor>
</comment>
<evidence type="ECO:0000259" key="22">
    <source>
        <dbReference type="PROSITE" id="PS51019"/>
    </source>
</evidence>
<feature type="domain" description="Cytochrome b561" evidence="21">
    <location>
        <begin position="376"/>
        <end position="579"/>
    </location>
</feature>
<feature type="transmembrane region" description="Helical" evidence="19">
    <location>
        <begin position="554"/>
        <end position="573"/>
    </location>
</feature>
<organism evidence="23 24">
    <name type="scientific">Biomphalaria glabrata</name>
    <name type="common">Bloodfluke planorb</name>
    <name type="synonym">Freshwater snail</name>
    <dbReference type="NCBI Taxonomy" id="6526"/>
    <lineage>
        <taxon>Eukaryota</taxon>
        <taxon>Metazoa</taxon>
        <taxon>Spiralia</taxon>
        <taxon>Lophotrochozoa</taxon>
        <taxon>Mollusca</taxon>
        <taxon>Gastropoda</taxon>
        <taxon>Heterobranchia</taxon>
        <taxon>Euthyneura</taxon>
        <taxon>Panpulmonata</taxon>
        <taxon>Hygrophila</taxon>
        <taxon>Lymnaeoidea</taxon>
        <taxon>Planorbidae</taxon>
        <taxon>Biomphalaria</taxon>
    </lineage>
</organism>
<keyword evidence="7" id="KW-0964">Secreted</keyword>
<dbReference type="GO" id="GO:0045087">
    <property type="term" value="P:innate immune response"/>
    <property type="evidence" value="ECO:0007669"/>
    <property type="project" value="UniProtKB-KW"/>
</dbReference>
<dbReference type="OrthoDB" id="6418377at2759"/>
<dbReference type="Proteomes" id="UP001165740">
    <property type="component" value="Chromosome 1"/>
</dbReference>
<evidence type="ECO:0000256" key="13">
    <source>
        <dbReference type="ARBA" id="ARBA00022982"/>
    </source>
</evidence>
<evidence type="ECO:0000256" key="10">
    <source>
        <dbReference type="ARBA" id="ARBA00022692"/>
    </source>
</evidence>